<dbReference type="EMBL" id="JAGKSP010000006">
    <property type="protein sequence ID" value="MBP3964532.1"/>
    <property type="molecule type" value="Genomic_DNA"/>
</dbReference>
<name>A0ABS5CF93_9BACL</name>
<protein>
    <submittedName>
        <fullName evidence="9">ABC transporter permease</fullName>
    </submittedName>
</protein>
<dbReference type="InterPro" id="IPR000515">
    <property type="entry name" value="MetI-like"/>
</dbReference>
<comment type="subcellular location">
    <subcellularLocation>
        <location evidence="1 7">Cell membrane</location>
        <topology evidence="1 7">Multi-pass membrane protein</topology>
    </subcellularLocation>
</comment>
<feature type="transmembrane region" description="Helical" evidence="7">
    <location>
        <begin position="56"/>
        <end position="74"/>
    </location>
</feature>
<feature type="transmembrane region" description="Helical" evidence="7">
    <location>
        <begin position="234"/>
        <end position="259"/>
    </location>
</feature>
<reference evidence="9 10" key="1">
    <citation type="submission" date="2021-04" db="EMBL/GenBank/DDBJ databases">
        <title>Paenibacillus sp. DLE-14 whole genome sequence.</title>
        <authorList>
            <person name="Ham Y.J."/>
        </authorList>
    </citation>
    <scope>NUCLEOTIDE SEQUENCE [LARGE SCALE GENOMIC DNA]</scope>
    <source>
        <strain evidence="9 10">DLE-14</strain>
    </source>
</reference>
<keyword evidence="3" id="KW-1003">Cell membrane</keyword>
<evidence type="ECO:0000256" key="3">
    <source>
        <dbReference type="ARBA" id="ARBA00022475"/>
    </source>
</evidence>
<dbReference type="Proteomes" id="UP000673394">
    <property type="component" value="Unassembled WGS sequence"/>
</dbReference>
<dbReference type="InterPro" id="IPR025966">
    <property type="entry name" value="OppC_N"/>
</dbReference>
<dbReference type="InterPro" id="IPR050366">
    <property type="entry name" value="BP-dependent_transpt_permease"/>
</dbReference>
<dbReference type="RefSeq" id="WP_210659931.1">
    <property type="nucleotide sequence ID" value="NZ_JAGKSP010000006.1"/>
</dbReference>
<gene>
    <name evidence="9" type="ORF">I8J30_17580</name>
</gene>
<comment type="caution">
    <text evidence="9">The sequence shown here is derived from an EMBL/GenBank/DDBJ whole genome shotgun (WGS) entry which is preliminary data.</text>
</comment>
<evidence type="ECO:0000256" key="5">
    <source>
        <dbReference type="ARBA" id="ARBA00022989"/>
    </source>
</evidence>
<evidence type="ECO:0000256" key="1">
    <source>
        <dbReference type="ARBA" id="ARBA00004651"/>
    </source>
</evidence>
<keyword evidence="10" id="KW-1185">Reference proteome</keyword>
<dbReference type="PROSITE" id="PS50928">
    <property type="entry name" value="ABC_TM1"/>
    <property type="match status" value="1"/>
</dbReference>
<evidence type="ECO:0000256" key="4">
    <source>
        <dbReference type="ARBA" id="ARBA00022692"/>
    </source>
</evidence>
<dbReference type="PANTHER" id="PTHR43386">
    <property type="entry name" value="OLIGOPEPTIDE TRANSPORT SYSTEM PERMEASE PROTEIN APPC"/>
    <property type="match status" value="1"/>
</dbReference>
<dbReference type="Gene3D" id="1.10.3720.10">
    <property type="entry name" value="MetI-like"/>
    <property type="match status" value="1"/>
</dbReference>
<organism evidence="9 10">
    <name type="scientific">Paenibacillus lignilyticus</name>
    <dbReference type="NCBI Taxonomy" id="1172615"/>
    <lineage>
        <taxon>Bacteria</taxon>
        <taxon>Bacillati</taxon>
        <taxon>Bacillota</taxon>
        <taxon>Bacilli</taxon>
        <taxon>Bacillales</taxon>
        <taxon>Paenibacillaceae</taxon>
        <taxon>Paenibacillus</taxon>
    </lineage>
</organism>
<evidence type="ECO:0000259" key="8">
    <source>
        <dbReference type="PROSITE" id="PS50928"/>
    </source>
</evidence>
<keyword evidence="4 7" id="KW-0812">Transmembrane</keyword>
<evidence type="ECO:0000256" key="2">
    <source>
        <dbReference type="ARBA" id="ARBA00022448"/>
    </source>
</evidence>
<feature type="domain" description="ABC transmembrane type-1" evidence="8">
    <location>
        <begin position="113"/>
        <end position="302"/>
    </location>
</feature>
<evidence type="ECO:0000256" key="7">
    <source>
        <dbReference type="RuleBase" id="RU363032"/>
    </source>
</evidence>
<feature type="transmembrane region" description="Helical" evidence="7">
    <location>
        <begin position="115"/>
        <end position="140"/>
    </location>
</feature>
<dbReference type="InterPro" id="IPR035906">
    <property type="entry name" value="MetI-like_sf"/>
</dbReference>
<comment type="similarity">
    <text evidence="7">Belongs to the binding-protein-dependent transport system permease family.</text>
</comment>
<keyword evidence="6 7" id="KW-0472">Membrane</keyword>
<feature type="transmembrane region" description="Helical" evidence="7">
    <location>
        <begin position="152"/>
        <end position="170"/>
    </location>
</feature>
<dbReference type="PANTHER" id="PTHR43386:SF22">
    <property type="entry name" value="OLIGOPEPTIDE TRANSPORT SYSTEM PERMEASE PROTEIN OPPC"/>
    <property type="match status" value="1"/>
</dbReference>
<dbReference type="SUPFAM" id="SSF161098">
    <property type="entry name" value="MetI-like"/>
    <property type="match status" value="1"/>
</dbReference>
<feature type="transmembrane region" description="Helical" evidence="7">
    <location>
        <begin position="176"/>
        <end position="195"/>
    </location>
</feature>
<keyword evidence="2 7" id="KW-0813">Transport</keyword>
<proteinExistence type="inferred from homology"/>
<dbReference type="CDD" id="cd06261">
    <property type="entry name" value="TM_PBP2"/>
    <property type="match status" value="1"/>
</dbReference>
<keyword evidence="5 7" id="KW-1133">Transmembrane helix</keyword>
<dbReference type="Pfam" id="PF00528">
    <property type="entry name" value="BPD_transp_1"/>
    <property type="match status" value="1"/>
</dbReference>
<feature type="transmembrane region" description="Helical" evidence="7">
    <location>
        <begin position="279"/>
        <end position="305"/>
    </location>
</feature>
<evidence type="ECO:0000256" key="6">
    <source>
        <dbReference type="ARBA" id="ARBA00023136"/>
    </source>
</evidence>
<accession>A0ABS5CF93</accession>
<sequence length="315" mass="34492">MSTRLKELKLEEQIANAPFEKLKQRHTEAEVITAPSRSTFQENWARLQKNKWAMTGMYVLIVMIILAVVCPMFSPYDSSTNDLKNTYASPSGKHWFGTDNLGRDLFTRTWMGVRISLLVGFTAAFIDLVIGVAYGGVMGFAGKRVGDAMNKLAEVLYAIPHLLVVILLSVVMGSGLSTIIIALSITGWITMSWIVRGQILQLKNHEYVLAAQSMGASGSRILFRHLIPNTLGPIIVTVTLSVPSAIFAEAFLSFLGLGVQSPAASLGTLIGEAMSSWTLYPWLMLIPASLLSITMLAFNIFGDGLQDAFDPKMKK</sequence>
<dbReference type="Pfam" id="PF12911">
    <property type="entry name" value="OppC_N"/>
    <property type="match status" value="1"/>
</dbReference>
<evidence type="ECO:0000313" key="9">
    <source>
        <dbReference type="EMBL" id="MBP3964532.1"/>
    </source>
</evidence>
<evidence type="ECO:0000313" key="10">
    <source>
        <dbReference type="Proteomes" id="UP000673394"/>
    </source>
</evidence>